<evidence type="ECO:0000256" key="8">
    <source>
        <dbReference type="SAM" id="MobiDB-lite"/>
    </source>
</evidence>
<reference evidence="10 11" key="1">
    <citation type="journal article" date="2015" name="Antonie Van Leeuwenhoek">
        <title>Bosea vaviloviae sp. nov., a new species of slow-growing rhizobia isolated from nodules of the relict species Vavilovia formosa (Stev.) Fed.</title>
        <authorList>
            <person name="Safronova V.I."/>
            <person name="Kuznetsova I.G."/>
            <person name="Sazanova A.L."/>
            <person name="Kimeklis A.K."/>
            <person name="Belimov A.A."/>
            <person name="Andronov E.E."/>
            <person name="Pinaev A.G."/>
            <person name="Chizhevskaya E.P."/>
            <person name="Pukhaev A.R."/>
            <person name="Popov K.P."/>
            <person name="Willems A."/>
            <person name="Tikhonovich I.A."/>
        </authorList>
    </citation>
    <scope>NUCLEOTIDE SEQUENCE [LARGE SCALE GENOMIC DNA]</scope>
    <source>
        <strain evidence="10 11">Vaf18</strain>
    </source>
</reference>
<dbReference type="InterPro" id="IPR003423">
    <property type="entry name" value="OMP_efflux"/>
</dbReference>
<feature type="signal peptide" evidence="9">
    <location>
        <begin position="1"/>
        <end position="31"/>
    </location>
</feature>
<keyword evidence="11" id="KW-1185">Reference proteome</keyword>
<evidence type="ECO:0000256" key="6">
    <source>
        <dbReference type="ARBA" id="ARBA00023136"/>
    </source>
</evidence>
<dbReference type="KEGG" id="bvv:BHK69_13170"/>
<dbReference type="SUPFAM" id="SSF56954">
    <property type="entry name" value="Outer membrane efflux proteins (OEP)"/>
    <property type="match status" value="1"/>
</dbReference>
<dbReference type="GO" id="GO:0009279">
    <property type="term" value="C:cell outer membrane"/>
    <property type="evidence" value="ECO:0007669"/>
    <property type="project" value="UniProtKB-SubCell"/>
</dbReference>
<evidence type="ECO:0000256" key="1">
    <source>
        <dbReference type="ARBA" id="ARBA00004442"/>
    </source>
</evidence>
<dbReference type="PANTHER" id="PTHR30026">
    <property type="entry name" value="OUTER MEMBRANE PROTEIN TOLC"/>
    <property type="match status" value="1"/>
</dbReference>
<dbReference type="Proteomes" id="UP000094969">
    <property type="component" value="Chromosome"/>
</dbReference>
<keyword evidence="3" id="KW-0813">Transport</keyword>
<accession>A0A1D7U1P3</accession>
<evidence type="ECO:0008006" key="12">
    <source>
        <dbReference type="Google" id="ProtNLM"/>
    </source>
</evidence>
<evidence type="ECO:0000313" key="11">
    <source>
        <dbReference type="Proteomes" id="UP000094969"/>
    </source>
</evidence>
<keyword evidence="7" id="KW-0998">Cell outer membrane</keyword>
<evidence type="ECO:0000256" key="7">
    <source>
        <dbReference type="ARBA" id="ARBA00023237"/>
    </source>
</evidence>
<feature type="chain" id="PRO_5009099848" description="Channel protein TolC" evidence="9">
    <location>
        <begin position="32"/>
        <end position="481"/>
    </location>
</feature>
<name>A0A1D7U1P3_9HYPH</name>
<dbReference type="GO" id="GO:0015562">
    <property type="term" value="F:efflux transmembrane transporter activity"/>
    <property type="evidence" value="ECO:0007669"/>
    <property type="project" value="InterPro"/>
</dbReference>
<evidence type="ECO:0000313" key="10">
    <source>
        <dbReference type="EMBL" id="AOO81285.1"/>
    </source>
</evidence>
<dbReference type="GO" id="GO:1990281">
    <property type="term" value="C:efflux pump complex"/>
    <property type="evidence" value="ECO:0007669"/>
    <property type="project" value="TreeGrafter"/>
</dbReference>
<feature type="region of interest" description="Disordered" evidence="8">
    <location>
        <begin position="444"/>
        <end position="481"/>
    </location>
</feature>
<keyword evidence="5" id="KW-0812">Transmembrane</keyword>
<dbReference type="STRING" id="1526658.BHK69_13170"/>
<dbReference type="Gene3D" id="1.20.1600.10">
    <property type="entry name" value="Outer membrane efflux proteins (OEP)"/>
    <property type="match status" value="1"/>
</dbReference>
<evidence type="ECO:0000256" key="9">
    <source>
        <dbReference type="SAM" id="SignalP"/>
    </source>
</evidence>
<dbReference type="InterPro" id="IPR051906">
    <property type="entry name" value="TolC-like"/>
</dbReference>
<comment type="subcellular location">
    <subcellularLocation>
        <location evidence="1">Cell outer membrane</location>
    </subcellularLocation>
</comment>
<gene>
    <name evidence="10" type="ORF">BHK69_13170</name>
</gene>
<comment type="similarity">
    <text evidence="2">Belongs to the outer membrane factor (OMF) (TC 1.B.17) family.</text>
</comment>
<protein>
    <recommendedName>
        <fullName evidence="12">Channel protein TolC</fullName>
    </recommendedName>
</protein>
<evidence type="ECO:0000256" key="4">
    <source>
        <dbReference type="ARBA" id="ARBA00022452"/>
    </source>
</evidence>
<dbReference type="EMBL" id="CP017147">
    <property type="protein sequence ID" value="AOO81285.1"/>
    <property type="molecule type" value="Genomic_DNA"/>
</dbReference>
<feature type="compositionally biased region" description="Low complexity" evidence="8">
    <location>
        <begin position="472"/>
        <end position="481"/>
    </location>
</feature>
<evidence type="ECO:0000256" key="5">
    <source>
        <dbReference type="ARBA" id="ARBA00022692"/>
    </source>
</evidence>
<sequence>MLNSVRKPGQARRKLFLACSALVAFSFEAPAQSLREAVSLTIKTNPQISQAIENKEAISFELRQARGLYMPRVDLETSAGRRDLERPVTSGVSSQTNYSPVEAGVTATWKIFDGGGRAAEVERQASRVDGAATRVWERSEFLALEVTREYMEGILQRRLVGIAEKNVSFLGDTLSRIRTNVSSGSLTDADLRQGEERVLGARARLIEAKQELSAAQIRFTRLVGINLSRPSTPGSLASKLPKSIDVALGLAVRNNPRLSISNAEIDAANALVRAARAKLAPEVFLEARGRVGRDVDGVAGRTNDAQGRAVMRWNLYNGGIDEANIQEQTKRVSEAQFARDQVLREVREAVKLSFDRRSRQLELSSALDRQLSAGNRVVSGYNEQFAVGRRSLLDLLDAQNTRYNAEVLLETARTSALFAEYRILASTGQLVKSLGLAPSAHATTYARDDSGVPPTESASRLPQRSPPPPGARPWLPQGALQ</sequence>
<dbReference type="GO" id="GO:0015288">
    <property type="term" value="F:porin activity"/>
    <property type="evidence" value="ECO:0007669"/>
    <property type="project" value="TreeGrafter"/>
</dbReference>
<dbReference type="PANTHER" id="PTHR30026:SF22">
    <property type="entry name" value="OUTER MEMBRANE EFFLUX PROTEIN"/>
    <property type="match status" value="1"/>
</dbReference>
<organism evidence="10 11">
    <name type="scientific">Bosea vaviloviae</name>
    <dbReference type="NCBI Taxonomy" id="1526658"/>
    <lineage>
        <taxon>Bacteria</taxon>
        <taxon>Pseudomonadati</taxon>
        <taxon>Pseudomonadota</taxon>
        <taxon>Alphaproteobacteria</taxon>
        <taxon>Hyphomicrobiales</taxon>
        <taxon>Boseaceae</taxon>
        <taxon>Bosea</taxon>
    </lineage>
</organism>
<dbReference type="AlphaFoldDB" id="A0A1D7U1P3"/>
<dbReference type="OrthoDB" id="9814637at2"/>
<evidence type="ECO:0000256" key="2">
    <source>
        <dbReference type="ARBA" id="ARBA00007613"/>
    </source>
</evidence>
<dbReference type="Pfam" id="PF02321">
    <property type="entry name" value="OEP"/>
    <property type="match status" value="2"/>
</dbReference>
<keyword evidence="9" id="KW-0732">Signal</keyword>
<keyword evidence="6" id="KW-0472">Membrane</keyword>
<keyword evidence="4" id="KW-1134">Transmembrane beta strand</keyword>
<evidence type="ECO:0000256" key="3">
    <source>
        <dbReference type="ARBA" id="ARBA00022448"/>
    </source>
</evidence>
<proteinExistence type="inferred from homology"/>